<dbReference type="CDD" id="cd07061">
    <property type="entry name" value="HP_HAP_like"/>
    <property type="match status" value="1"/>
</dbReference>
<dbReference type="Gene3D" id="3.40.50.1240">
    <property type="entry name" value="Phosphoglycerate mutase-like"/>
    <property type="match status" value="1"/>
</dbReference>
<comment type="catalytic activity">
    <reaction evidence="1">
        <text>a phosphate monoester + H2O = an alcohol + phosphate</text>
        <dbReference type="Rhea" id="RHEA:15017"/>
        <dbReference type="ChEBI" id="CHEBI:15377"/>
        <dbReference type="ChEBI" id="CHEBI:30879"/>
        <dbReference type="ChEBI" id="CHEBI:43474"/>
        <dbReference type="ChEBI" id="CHEBI:67140"/>
        <dbReference type="EC" id="3.1.3.2"/>
    </reaction>
</comment>
<dbReference type="EC" id="3.1.3.2" evidence="3"/>
<dbReference type="InterPro" id="IPR033379">
    <property type="entry name" value="Acid_Pase_AS"/>
</dbReference>
<keyword evidence="7" id="KW-0325">Glycoprotein</keyword>
<feature type="chain" id="PRO_5041307746" description="acid phosphatase" evidence="8">
    <location>
        <begin position="16"/>
        <end position="354"/>
    </location>
</feature>
<comment type="similarity">
    <text evidence="2">Belongs to the histidine acid phosphatase family.</text>
</comment>
<dbReference type="Pfam" id="PF00328">
    <property type="entry name" value="His_Phos_2"/>
    <property type="match status" value="1"/>
</dbReference>
<dbReference type="Proteomes" id="UP001168821">
    <property type="component" value="Unassembled WGS sequence"/>
</dbReference>
<evidence type="ECO:0000256" key="6">
    <source>
        <dbReference type="ARBA" id="ARBA00023157"/>
    </source>
</evidence>
<evidence type="ECO:0000256" key="5">
    <source>
        <dbReference type="ARBA" id="ARBA00022801"/>
    </source>
</evidence>
<dbReference type="InterPro" id="IPR029033">
    <property type="entry name" value="His_PPase_superfam"/>
</dbReference>
<dbReference type="InterPro" id="IPR050645">
    <property type="entry name" value="Histidine_acid_phosphatase"/>
</dbReference>
<reference evidence="9" key="1">
    <citation type="journal article" date="2023" name="G3 (Bethesda)">
        <title>Whole genome assemblies of Zophobas morio and Tenebrio molitor.</title>
        <authorList>
            <person name="Kaur S."/>
            <person name="Stinson S.A."/>
            <person name="diCenzo G.C."/>
        </authorList>
    </citation>
    <scope>NUCLEOTIDE SEQUENCE</scope>
    <source>
        <strain evidence="9">QUZm001</strain>
    </source>
</reference>
<dbReference type="EMBL" id="JALNTZ010000005">
    <property type="protein sequence ID" value="KAJ3652004.1"/>
    <property type="molecule type" value="Genomic_DNA"/>
</dbReference>
<evidence type="ECO:0000313" key="9">
    <source>
        <dbReference type="EMBL" id="KAJ3652004.1"/>
    </source>
</evidence>
<dbReference type="PANTHER" id="PTHR11567">
    <property type="entry name" value="ACID PHOSPHATASE-RELATED"/>
    <property type="match status" value="1"/>
</dbReference>
<name>A0AA38IDD2_9CUCU</name>
<gene>
    <name evidence="9" type="ORF">Zmor_018005</name>
</gene>
<proteinExistence type="inferred from homology"/>
<feature type="signal peptide" evidence="8">
    <location>
        <begin position="1"/>
        <end position="15"/>
    </location>
</feature>
<dbReference type="PROSITE" id="PS00616">
    <property type="entry name" value="HIS_ACID_PHOSPHAT_1"/>
    <property type="match status" value="1"/>
</dbReference>
<protein>
    <recommendedName>
        <fullName evidence="3">acid phosphatase</fullName>
        <ecNumber evidence="3">3.1.3.2</ecNumber>
    </recommendedName>
</protein>
<dbReference type="InterPro" id="IPR000560">
    <property type="entry name" value="His_Pase_clade-2"/>
</dbReference>
<keyword evidence="4 8" id="KW-0732">Signal</keyword>
<evidence type="ECO:0000256" key="8">
    <source>
        <dbReference type="SAM" id="SignalP"/>
    </source>
</evidence>
<dbReference type="GO" id="GO:0003993">
    <property type="term" value="F:acid phosphatase activity"/>
    <property type="evidence" value="ECO:0007669"/>
    <property type="project" value="UniProtKB-EC"/>
</dbReference>
<keyword evidence="6" id="KW-1015">Disulfide bond</keyword>
<evidence type="ECO:0000313" key="10">
    <source>
        <dbReference type="Proteomes" id="UP001168821"/>
    </source>
</evidence>
<sequence>MFLLIIFSVVTVTSSNQLLSAVVIHRHGDRNPYTTFKTDLYSDESHWPEGFGQLTKRGIQRQYELGLWLNNRYASFLPSHYSPRHIRAVSTDVDRTLMSAEVTLAGLYPPLDNDKFNENINWQPIPIHTAPRTEDPLLAMKKPCKKYKRIFSDLLKSPHITEINSINKNLYEFLSNKTGNDINDVYDVEDIYNALHSQFLANKTLPDWTAEVYPDKMKAAVLLKFKLPCYTAELARLKTGLLMGEIVRNFRGFVEGTNMRKLLTFSGHDSTLAEVLTTLGAFNDEVPPYSSAILLELYENEGEFHVNVFFKNSTGLHELFVETCDFDCKFEDFERILRVMIIDSVEQWEEECEN</sequence>
<evidence type="ECO:0000256" key="7">
    <source>
        <dbReference type="ARBA" id="ARBA00023180"/>
    </source>
</evidence>
<dbReference type="PANTHER" id="PTHR11567:SF211">
    <property type="entry name" value="PROSTATIC ACID PHOSPHATASE"/>
    <property type="match status" value="1"/>
</dbReference>
<evidence type="ECO:0000256" key="1">
    <source>
        <dbReference type="ARBA" id="ARBA00000032"/>
    </source>
</evidence>
<evidence type="ECO:0000256" key="4">
    <source>
        <dbReference type="ARBA" id="ARBA00022729"/>
    </source>
</evidence>
<keyword evidence="5" id="KW-0378">Hydrolase</keyword>
<dbReference type="AlphaFoldDB" id="A0AA38IDD2"/>
<evidence type="ECO:0000256" key="2">
    <source>
        <dbReference type="ARBA" id="ARBA00005375"/>
    </source>
</evidence>
<organism evidence="9 10">
    <name type="scientific">Zophobas morio</name>
    <dbReference type="NCBI Taxonomy" id="2755281"/>
    <lineage>
        <taxon>Eukaryota</taxon>
        <taxon>Metazoa</taxon>
        <taxon>Ecdysozoa</taxon>
        <taxon>Arthropoda</taxon>
        <taxon>Hexapoda</taxon>
        <taxon>Insecta</taxon>
        <taxon>Pterygota</taxon>
        <taxon>Neoptera</taxon>
        <taxon>Endopterygota</taxon>
        <taxon>Coleoptera</taxon>
        <taxon>Polyphaga</taxon>
        <taxon>Cucujiformia</taxon>
        <taxon>Tenebrionidae</taxon>
        <taxon>Zophobas</taxon>
    </lineage>
</organism>
<dbReference type="SUPFAM" id="SSF53254">
    <property type="entry name" value="Phosphoglycerate mutase-like"/>
    <property type="match status" value="1"/>
</dbReference>
<accession>A0AA38IDD2</accession>
<evidence type="ECO:0000256" key="3">
    <source>
        <dbReference type="ARBA" id="ARBA00012646"/>
    </source>
</evidence>
<keyword evidence="10" id="KW-1185">Reference proteome</keyword>
<comment type="caution">
    <text evidence="9">The sequence shown here is derived from an EMBL/GenBank/DDBJ whole genome shotgun (WGS) entry which is preliminary data.</text>
</comment>